<proteinExistence type="predicted"/>
<protein>
    <submittedName>
        <fullName evidence="1">Uncharacterized protein</fullName>
    </submittedName>
</protein>
<organism evidence="1 2">
    <name type="scientific">Dreissena polymorpha</name>
    <name type="common">Zebra mussel</name>
    <name type="synonym">Mytilus polymorpha</name>
    <dbReference type="NCBI Taxonomy" id="45954"/>
    <lineage>
        <taxon>Eukaryota</taxon>
        <taxon>Metazoa</taxon>
        <taxon>Spiralia</taxon>
        <taxon>Lophotrochozoa</taxon>
        <taxon>Mollusca</taxon>
        <taxon>Bivalvia</taxon>
        <taxon>Autobranchia</taxon>
        <taxon>Heteroconchia</taxon>
        <taxon>Euheterodonta</taxon>
        <taxon>Imparidentia</taxon>
        <taxon>Neoheterodontei</taxon>
        <taxon>Myida</taxon>
        <taxon>Dreissenoidea</taxon>
        <taxon>Dreissenidae</taxon>
        <taxon>Dreissena</taxon>
    </lineage>
</organism>
<sequence>MITCKHKKRYLINICINSQNKEVYLRRYLNKSNNPYSVSELDIERLGDPVSEPHAEEAEEEWFVVPEEAPLLPDWLTPIQAPQIQSPVTTAPTGLNMFRHHSYVPNHLPLPLQGISIGWFIQNQISSEIPVYRPKPKAAGQAQLFQPVKTQKHCRSQVQQVSSDTWNAHPG</sequence>
<evidence type="ECO:0000313" key="2">
    <source>
        <dbReference type="Proteomes" id="UP000828390"/>
    </source>
</evidence>
<reference evidence="1" key="1">
    <citation type="journal article" date="2019" name="bioRxiv">
        <title>The Genome of the Zebra Mussel, Dreissena polymorpha: A Resource for Invasive Species Research.</title>
        <authorList>
            <person name="McCartney M.A."/>
            <person name="Auch B."/>
            <person name="Kono T."/>
            <person name="Mallez S."/>
            <person name="Zhang Y."/>
            <person name="Obille A."/>
            <person name="Becker A."/>
            <person name="Abrahante J.E."/>
            <person name="Garbe J."/>
            <person name="Badalamenti J.P."/>
            <person name="Herman A."/>
            <person name="Mangelson H."/>
            <person name="Liachko I."/>
            <person name="Sullivan S."/>
            <person name="Sone E.D."/>
            <person name="Koren S."/>
            <person name="Silverstein K.A.T."/>
            <person name="Beckman K.B."/>
            <person name="Gohl D.M."/>
        </authorList>
    </citation>
    <scope>NUCLEOTIDE SEQUENCE</scope>
    <source>
        <strain evidence="1">Duluth1</strain>
        <tissue evidence="1">Whole animal</tissue>
    </source>
</reference>
<gene>
    <name evidence="1" type="ORF">DPMN_110118</name>
</gene>
<reference evidence="1" key="2">
    <citation type="submission" date="2020-11" db="EMBL/GenBank/DDBJ databases">
        <authorList>
            <person name="McCartney M.A."/>
            <person name="Auch B."/>
            <person name="Kono T."/>
            <person name="Mallez S."/>
            <person name="Becker A."/>
            <person name="Gohl D.M."/>
            <person name="Silverstein K.A.T."/>
            <person name="Koren S."/>
            <person name="Bechman K.B."/>
            <person name="Herman A."/>
            <person name="Abrahante J.E."/>
            <person name="Garbe J."/>
        </authorList>
    </citation>
    <scope>NUCLEOTIDE SEQUENCE</scope>
    <source>
        <strain evidence="1">Duluth1</strain>
        <tissue evidence="1">Whole animal</tissue>
    </source>
</reference>
<evidence type="ECO:0000313" key="1">
    <source>
        <dbReference type="EMBL" id="KAH3836743.1"/>
    </source>
</evidence>
<accession>A0A9D4QMQ7</accession>
<dbReference type="Proteomes" id="UP000828390">
    <property type="component" value="Unassembled WGS sequence"/>
</dbReference>
<dbReference type="AlphaFoldDB" id="A0A9D4QMQ7"/>
<keyword evidence="2" id="KW-1185">Reference proteome</keyword>
<dbReference type="EMBL" id="JAIWYP010000004">
    <property type="protein sequence ID" value="KAH3836743.1"/>
    <property type="molecule type" value="Genomic_DNA"/>
</dbReference>
<name>A0A9D4QMQ7_DREPO</name>
<comment type="caution">
    <text evidence="1">The sequence shown here is derived from an EMBL/GenBank/DDBJ whole genome shotgun (WGS) entry which is preliminary data.</text>
</comment>